<comment type="caution">
    <text evidence="2">The sequence shown here is derived from an EMBL/GenBank/DDBJ whole genome shotgun (WGS) entry which is preliminary data.</text>
</comment>
<proteinExistence type="predicted"/>
<dbReference type="OrthoDB" id="2448685at2759"/>
<accession>A0A8H4ABX5</accession>
<reference evidence="2 3" key="1">
    <citation type="journal article" date="2019" name="Environ. Microbiol.">
        <title>At the nexus of three kingdoms: the genome of the mycorrhizal fungus Gigaspora margarita provides insights into plant, endobacterial and fungal interactions.</title>
        <authorList>
            <person name="Venice F."/>
            <person name="Ghignone S."/>
            <person name="Salvioli di Fossalunga A."/>
            <person name="Amselem J."/>
            <person name="Novero M."/>
            <person name="Xianan X."/>
            <person name="Sedzielewska Toro K."/>
            <person name="Morin E."/>
            <person name="Lipzen A."/>
            <person name="Grigoriev I.V."/>
            <person name="Henrissat B."/>
            <person name="Martin F.M."/>
            <person name="Bonfante P."/>
        </authorList>
    </citation>
    <scope>NUCLEOTIDE SEQUENCE [LARGE SCALE GENOMIC DNA]</scope>
    <source>
        <strain evidence="2 3">BEG34</strain>
    </source>
</reference>
<feature type="region of interest" description="Disordered" evidence="1">
    <location>
        <begin position="299"/>
        <end position="367"/>
    </location>
</feature>
<organism evidence="2 3">
    <name type="scientific">Gigaspora margarita</name>
    <dbReference type="NCBI Taxonomy" id="4874"/>
    <lineage>
        <taxon>Eukaryota</taxon>
        <taxon>Fungi</taxon>
        <taxon>Fungi incertae sedis</taxon>
        <taxon>Mucoromycota</taxon>
        <taxon>Glomeromycotina</taxon>
        <taxon>Glomeromycetes</taxon>
        <taxon>Diversisporales</taxon>
        <taxon>Gigasporaceae</taxon>
        <taxon>Gigaspora</taxon>
    </lineage>
</organism>
<protein>
    <submittedName>
        <fullName evidence="2">Uncharacterized protein</fullName>
    </submittedName>
</protein>
<dbReference type="AlphaFoldDB" id="A0A8H4ABX5"/>
<sequence>MIYENCDQSYRNISHSIILGPRITTRQIFHITMQSCNESSPRQINVETLTAASVNPLEESDSEEILAEGAALPSSNFSGTFATHAQNLSLQGIASSRLGDASGASSDSADSSKKTKEYSESVAKSYVALAEQNGWKNPDSSLFPISLNNLCNFLRVKMATNNSRSLDWYIGGLNRYQKNVLKIQTWDDVRKHPNVKELLNQLKGENKPRNGRESPPGTPEKGKRIKQVVDDNSCFEAGSISIDLSKSSSLIDSKISTESILEYRGPSLSSSKPIIDVGINPFSSIKSDGESIIISQEYDPTVSKPNSAEKYDPMVVSNSDDDDLGPPKKNNNYNARGGYIATPKRRRKDSDNLHEANQVDDDDEPESFKSRYEKALATLKIKYKNCCKYHPEGCVLLNNNRHFALNDRLYRRWAALCASGDDINTNLLPSAPELAEFFEENTVQV</sequence>
<dbReference type="EMBL" id="WTPW01000820">
    <property type="protein sequence ID" value="KAF0477085.1"/>
    <property type="molecule type" value="Genomic_DNA"/>
</dbReference>
<keyword evidence="3" id="KW-1185">Reference proteome</keyword>
<name>A0A8H4ABX5_GIGMA</name>
<evidence type="ECO:0000256" key="1">
    <source>
        <dbReference type="SAM" id="MobiDB-lite"/>
    </source>
</evidence>
<evidence type="ECO:0000313" key="3">
    <source>
        <dbReference type="Proteomes" id="UP000439903"/>
    </source>
</evidence>
<dbReference type="Proteomes" id="UP000439903">
    <property type="component" value="Unassembled WGS sequence"/>
</dbReference>
<gene>
    <name evidence="2" type="ORF">F8M41_024298</name>
</gene>
<feature type="region of interest" description="Disordered" evidence="1">
    <location>
        <begin position="202"/>
        <end position="225"/>
    </location>
</feature>
<evidence type="ECO:0000313" key="2">
    <source>
        <dbReference type="EMBL" id="KAF0477085.1"/>
    </source>
</evidence>